<feature type="transmembrane region" description="Helical" evidence="4">
    <location>
        <begin position="98"/>
        <end position="116"/>
    </location>
</feature>
<evidence type="ECO:0000313" key="6">
    <source>
        <dbReference type="EMBL" id="ASJ22881.1"/>
    </source>
</evidence>
<evidence type="ECO:0000256" key="1">
    <source>
        <dbReference type="ARBA" id="ARBA00022692"/>
    </source>
</evidence>
<dbReference type="InterPro" id="IPR036259">
    <property type="entry name" value="MFS_trans_sf"/>
</dbReference>
<dbReference type="Gene3D" id="1.20.1250.20">
    <property type="entry name" value="MFS general substrate transporter like domains"/>
    <property type="match status" value="1"/>
</dbReference>
<dbReference type="GO" id="GO:0022857">
    <property type="term" value="F:transmembrane transporter activity"/>
    <property type="evidence" value="ECO:0007669"/>
    <property type="project" value="InterPro"/>
</dbReference>
<organism evidence="6 7">
    <name type="scientific">Laribacter hongkongensis</name>
    <dbReference type="NCBI Taxonomy" id="168471"/>
    <lineage>
        <taxon>Bacteria</taxon>
        <taxon>Pseudomonadati</taxon>
        <taxon>Pseudomonadota</taxon>
        <taxon>Betaproteobacteria</taxon>
        <taxon>Neisseriales</taxon>
        <taxon>Aquaspirillaceae</taxon>
        <taxon>Laribacter</taxon>
    </lineage>
</organism>
<feature type="transmembrane region" description="Helical" evidence="4">
    <location>
        <begin position="72"/>
        <end position="92"/>
    </location>
</feature>
<dbReference type="InterPro" id="IPR050327">
    <property type="entry name" value="Proton-linked_MCT"/>
</dbReference>
<sequence>MSLSRLLWFAGLIITLAMGIRHSFGLFVPDMSAVLGGGRGIFALALAVQNLLWGLAQPFAGAWADRVGARRVLVLGTLCYVAGLLLMATAAAPLSSGALVGLGLAGTTYGVVFGVVGKVAPPEKRTQAMGITAAAGSVGQFIMLPLGQWSIDTLGWSLTLIVFSALVAAIMPLAIPLRAPVSVRPSQPVGAALKEACRHPGFLLLCASYGVCGFQVTFVGVHLPAYLADQGIAPQVGATALALIGLFNIVGTWLFGLLGARRNKARLLSLIYAARALAITCFVLLPLSPLSSMLFAAAIGFLWLGTVPLTNGLIAGVFGVEYLSMLGGVVFMAHQVGSFFGVWLGGLLFDRTGSYGLVWWMSVGLGVAAAFLCLLIREERVPRLAVAGAAA</sequence>
<dbReference type="InterPro" id="IPR020846">
    <property type="entry name" value="MFS_dom"/>
</dbReference>
<protein>
    <submittedName>
        <fullName evidence="6">MFS transporter</fullName>
    </submittedName>
</protein>
<dbReference type="SUPFAM" id="SSF103473">
    <property type="entry name" value="MFS general substrate transporter"/>
    <property type="match status" value="1"/>
</dbReference>
<feature type="transmembrane region" description="Helical" evidence="4">
    <location>
        <begin position="41"/>
        <end position="60"/>
    </location>
</feature>
<evidence type="ECO:0000256" key="2">
    <source>
        <dbReference type="ARBA" id="ARBA00022989"/>
    </source>
</evidence>
<dbReference type="Pfam" id="PF07690">
    <property type="entry name" value="MFS_1"/>
    <property type="match status" value="1"/>
</dbReference>
<reference evidence="7" key="1">
    <citation type="submission" date="2017-06" db="EMBL/GenBank/DDBJ databases">
        <title>Whole genome sequence of Laribacter hongkongensis LHGZ1.</title>
        <authorList>
            <person name="Chen D."/>
            <person name="Wu H."/>
            <person name="Chen J."/>
        </authorList>
    </citation>
    <scope>NUCLEOTIDE SEQUENCE [LARGE SCALE GENOMIC DNA]</scope>
    <source>
        <strain evidence="7">LHGZ1</strain>
    </source>
</reference>
<evidence type="ECO:0000313" key="7">
    <source>
        <dbReference type="Proteomes" id="UP000197424"/>
    </source>
</evidence>
<feature type="transmembrane region" description="Helical" evidence="4">
    <location>
        <begin position="232"/>
        <end position="255"/>
    </location>
</feature>
<evidence type="ECO:0000256" key="4">
    <source>
        <dbReference type="SAM" id="Phobius"/>
    </source>
</evidence>
<dbReference type="PANTHER" id="PTHR11360:SF284">
    <property type="entry name" value="EG:103B4.3 PROTEIN-RELATED"/>
    <property type="match status" value="1"/>
</dbReference>
<feature type="transmembrane region" description="Helical" evidence="4">
    <location>
        <begin position="325"/>
        <end position="345"/>
    </location>
</feature>
<dbReference type="CDD" id="cd17355">
    <property type="entry name" value="MFS_YcxA_like"/>
    <property type="match status" value="1"/>
</dbReference>
<dbReference type="RefSeq" id="WP_088859788.1">
    <property type="nucleotide sequence ID" value="NZ_CP022115.1"/>
</dbReference>
<feature type="domain" description="Major facilitator superfamily (MFS) profile" evidence="5">
    <location>
        <begin position="3"/>
        <end position="381"/>
    </location>
</feature>
<feature type="transmembrane region" description="Helical" evidence="4">
    <location>
        <begin position="293"/>
        <end position="318"/>
    </location>
</feature>
<evidence type="ECO:0000259" key="5">
    <source>
        <dbReference type="PROSITE" id="PS50850"/>
    </source>
</evidence>
<keyword evidence="1 4" id="KW-0812">Transmembrane</keyword>
<feature type="transmembrane region" description="Helical" evidence="4">
    <location>
        <begin position="128"/>
        <end position="147"/>
    </location>
</feature>
<keyword evidence="2 4" id="KW-1133">Transmembrane helix</keyword>
<evidence type="ECO:0000256" key="3">
    <source>
        <dbReference type="ARBA" id="ARBA00023136"/>
    </source>
</evidence>
<dbReference type="InterPro" id="IPR011701">
    <property type="entry name" value="MFS"/>
</dbReference>
<feature type="transmembrane region" description="Helical" evidence="4">
    <location>
        <begin position="357"/>
        <end position="376"/>
    </location>
</feature>
<dbReference type="OrthoDB" id="146345at2"/>
<accession>A0A248LEC9</accession>
<dbReference type="PANTHER" id="PTHR11360">
    <property type="entry name" value="MONOCARBOXYLATE TRANSPORTER"/>
    <property type="match status" value="1"/>
</dbReference>
<feature type="transmembrane region" description="Helical" evidence="4">
    <location>
        <begin position="153"/>
        <end position="175"/>
    </location>
</feature>
<feature type="transmembrane region" description="Helical" evidence="4">
    <location>
        <begin position="267"/>
        <end position="287"/>
    </location>
</feature>
<name>A0A248LEC9_9NEIS</name>
<feature type="transmembrane region" description="Helical" evidence="4">
    <location>
        <begin position="202"/>
        <end position="226"/>
    </location>
</feature>
<gene>
    <name evidence="6" type="ORF">LHGZ1_0050</name>
</gene>
<keyword evidence="3 4" id="KW-0472">Membrane</keyword>
<dbReference type="Proteomes" id="UP000197424">
    <property type="component" value="Chromosome"/>
</dbReference>
<dbReference type="PROSITE" id="PS50850">
    <property type="entry name" value="MFS"/>
    <property type="match status" value="1"/>
</dbReference>
<dbReference type="AlphaFoldDB" id="A0A248LEC9"/>
<dbReference type="EMBL" id="CP022115">
    <property type="protein sequence ID" value="ASJ22881.1"/>
    <property type="molecule type" value="Genomic_DNA"/>
</dbReference>
<proteinExistence type="predicted"/>